<keyword evidence="1" id="KW-0548">Nucleotidyltransferase</keyword>
<comment type="caution">
    <text evidence="1">The sequence shown here is derived from an EMBL/GenBank/DDBJ whole genome shotgun (WGS) entry which is preliminary data.</text>
</comment>
<accession>A0AAX2KQH4</accession>
<dbReference type="Pfam" id="PF04439">
    <property type="entry name" value="Adenyl_transf"/>
    <property type="match status" value="1"/>
</dbReference>
<dbReference type="SUPFAM" id="SSF81631">
    <property type="entry name" value="PAP/OAS1 substrate-binding domain"/>
    <property type="match status" value="1"/>
</dbReference>
<proteinExistence type="predicted"/>
<dbReference type="Proteomes" id="UP000254396">
    <property type="component" value="Unassembled WGS sequence"/>
</dbReference>
<reference evidence="1 2" key="1">
    <citation type="submission" date="2018-06" db="EMBL/GenBank/DDBJ databases">
        <authorList>
            <consortium name="Pathogen Informatics"/>
            <person name="Doyle S."/>
        </authorList>
    </citation>
    <scope>NUCLEOTIDE SEQUENCE [LARGE SCALE GENOMIC DNA]</scope>
    <source>
        <strain evidence="1 2">NCTC13379</strain>
    </source>
</reference>
<name>A0AAX2KQH4_ENTFL</name>
<dbReference type="GO" id="GO:0016779">
    <property type="term" value="F:nucleotidyltransferase activity"/>
    <property type="evidence" value="ECO:0007669"/>
    <property type="project" value="UniProtKB-KW"/>
</dbReference>
<organism evidence="1 2">
    <name type="scientific">Enterococcus faecalis</name>
    <name type="common">Streptococcus faecalis</name>
    <dbReference type="NCBI Taxonomy" id="1351"/>
    <lineage>
        <taxon>Bacteria</taxon>
        <taxon>Bacillati</taxon>
        <taxon>Bacillota</taxon>
        <taxon>Bacilli</taxon>
        <taxon>Lactobacillales</taxon>
        <taxon>Enterococcaceae</taxon>
        <taxon>Enterococcus</taxon>
    </lineage>
</organism>
<protein>
    <submittedName>
        <fullName evidence="1">Aminoglycoside 6-adenylyltransferase</fullName>
        <ecNumber evidence="1">2.7.7.-</ecNumber>
    </submittedName>
</protein>
<evidence type="ECO:0000313" key="2">
    <source>
        <dbReference type="Proteomes" id="UP000254396"/>
    </source>
</evidence>
<dbReference type="EC" id="2.7.7.-" evidence="1"/>
<dbReference type="AlphaFoldDB" id="A0AAX2KQH4"/>
<dbReference type="InterPro" id="IPR007530">
    <property type="entry name" value="Aminoglycoside_adenylylTfrase"/>
</dbReference>
<dbReference type="EMBL" id="UGIX01000001">
    <property type="protein sequence ID" value="STP65308.1"/>
    <property type="molecule type" value="Genomic_DNA"/>
</dbReference>
<evidence type="ECO:0000313" key="1">
    <source>
        <dbReference type="EMBL" id="STP65308.1"/>
    </source>
</evidence>
<gene>
    <name evidence="1" type="primary">aadK_2</name>
    <name evidence="1" type="ORF">NCTC13379_01551</name>
</gene>
<keyword evidence="1" id="KW-0808">Transferase</keyword>
<sequence>MISWSVGFEQGVDFSLGKNYKFFKRYISEELWKRLISVKWGITGRWVQKLCDGRLKSEKKSL</sequence>